<comment type="caution">
    <text evidence="1">The sequence shown here is derived from an EMBL/GenBank/DDBJ whole genome shotgun (WGS) entry which is preliminary data.</text>
</comment>
<dbReference type="Proteomes" id="UP000287166">
    <property type="component" value="Unassembled WGS sequence"/>
</dbReference>
<dbReference type="InParanoid" id="A0A401GL66"/>
<protein>
    <submittedName>
        <fullName evidence="1">Uncharacterized protein</fullName>
    </submittedName>
</protein>
<organism evidence="1 2">
    <name type="scientific">Sparassis crispa</name>
    <dbReference type="NCBI Taxonomy" id="139825"/>
    <lineage>
        <taxon>Eukaryota</taxon>
        <taxon>Fungi</taxon>
        <taxon>Dikarya</taxon>
        <taxon>Basidiomycota</taxon>
        <taxon>Agaricomycotina</taxon>
        <taxon>Agaricomycetes</taxon>
        <taxon>Polyporales</taxon>
        <taxon>Sparassidaceae</taxon>
        <taxon>Sparassis</taxon>
    </lineage>
</organism>
<gene>
    <name evidence="1" type="ORF">SCP_0413000</name>
</gene>
<dbReference type="AlphaFoldDB" id="A0A401GL66"/>
<name>A0A401GL66_9APHY</name>
<evidence type="ECO:0000313" key="1">
    <source>
        <dbReference type="EMBL" id="GBE82913.1"/>
    </source>
</evidence>
<accession>A0A401GL66</accession>
<dbReference type="RefSeq" id="XP_027613826.1">
    <property type="nucleotide sequence ID" value="XM_027758025.1"/>
</dbReference>
<evidence type="ECO:0000313" key="2">
    <source>
        <dbReference type="Proteomes" id="UP000287166"/>
    </source>
</evidence>
<reference evidence="1 2" key="1">
    <citation type="journal article" date="2018" name="Sci. Rep.">
        <title>Genome sequence of the cauliflower mushroom Sparassis crispa (Hanabiratake) and its association with beneficial usage.</title>
        <authorList>
            <person name="Kiyama R."/>
            <person name="Furutani Y."/>
            <person name="Kawaguchi K."/>
            <person name="Nakanishi T."/>
        </authorList>
    </citation>
    <scope>NUCLEOTIDE SEQUENCE [LARGE SCALE GENOMIC DNA]</scope>
</reference>
<keyword evidence="2" id="KW-1185">Reference proteome</keyword>
<dbReference type="GeneID" id="38779830"/>
<proteinExistence type="predicted"/>
<sequence>MFHVAIASHLTIQSTRRRPSWRCRLHHQAEYTSTLEGPGANSRMNTELDPLRQRRPKHVEDHTGNAAVQPYTLDTRSIEPDAAMERIKLARCATNTATVSGALRPPARFMPSRQCNGLSGAAAKTAVMNMMRYIAALVSLKQSTA</sequence>
<dbReference type="EMBL" id="BFAD01000004">
    <property type="protein sequence ID" value="GBE82913.1"/>
    <property type="molecule type" value="Genomic_DNA"/>
</dbReference>